<dbReference type="FunFam" id="3.40.50.720:FF:000033">
    <property type="entry name" value="Adenylyltransferase and sulfurtransferase MOCS3"/>
    <property type="match status" value="1"/>
</dbReference>
<accession>A0A1I3T0Y5</accession>
<keyword evidence="15" id="KW-1185">Reference proteome</keyword>
<dbReference type="STRING" id="1150112.SAMN04487893_11229"/>
<comment type="function">
    <text evidence="6">Catalyzes the adenylation by ATP of the carboxyl group of the C-terminal glycine of sulfur carrier protein MoaD.</text>
</comment>
<dbReference type="GO" id="GO:0004792">
    <property type="term" value="F:thiosulfate-cyanide sulfurtransferase activity"/>
    <property type="evidence" value="ECO:0007669"/>
    <property type="project" value="TreeGrafter"/>
</dbReference>
<evidence type="ECO:0000256" key="12">
    <source>
        <dbReference type="ARBA" id="ARBA00078531"/>
    </source>
</evidence>
<feature type="domain" description="THIF-type NAD/FAD binding fold" evidence="13">
    <location>
        <begin position="10"/>
        <end position="232"/>
    </location>
</feature>
<reference evidence="15" key="1">
    <citation type="submission" date="2016-10" db="EMBL/GenBank/DDBJ databases">
        <authorList>
            <person name="Varghese N."/>
            <person name="Submissions S."/>
        </authorList>
    </citation>
    <scope>NUCLEOTIDE SEQUENCE [LARGE SCALE GENOMIC DNA]</scope>
    <source>
        <strain evidence="15">DSM 26542</strain>
    </source>
</reference>
<name>A0A1I3T0Y5_9FLAO</name>
<evidence type="ECO:0000256" key="9">
    <source>
        <dbReference type="ARBA" id="ARBA00073635"/>
    </source>
</evidence>
<dbReference type="EMBL" id="FORU01000012">
    <property type="protein sequence ID" value="SFJ64595.1"/>
    <property type="molecule type" value="Genomic_DNA"/>
</dbReference>
<evidence type="ECO:0000313" key="15">
    <source>
        <dbReference type="Proteomes" id="UP000243887"/>
    </source>
</evidence>
<dbReference type="CDD" id="cd00757">
    <property type="entry name" value="ThiF_MoeB_HesA_family"/>
    <property type="match status" value="1"/>
</dbReference>
<evidence type="ECO:0000256" key="10">
    <source>
        <dbReference type="ARBA" id="ARBA00075110"/>
    </source>
</evidence>
<dbReference type="GO" id="GO:0061605">
    <property type="term" value="F:molybdopterin-synthase adenylyltransferase activity"/>
    <property type="evidence" value="ECO:0007669"/>
    <property type="project" value="UniProtKB-EC"/>
</dbReference>
<evidence type="ECO:0000256" key="4">
    <source>
        <dbReference type="ARBA" id="ARBA00022840"/>
    </source>
</evidence>
<evidence type="ECO:0000256" key="1">
    <source>
        <dbReference type="ARBA" id="ARBA00009919"/>
    </source>
</evidence>
<comment type="similarity">
    <text evidence="1">Belongs to the HesA/MoeB/ThiF family.</text>
</comment>
<dbReference type="InterPro" id="IPR035985">
    <property type="entry name" value="Ubiquitin-activating_enz"/>
</dbReference>
<dbReference type="GO" id="GO:0008641">
    <property type="term" value="F:ubiquitin-like modifier activating enzyme activity"/>
    <property type="evidence" value="ECO:0007669"/>
    <property type="project" value="InterPro"/>
</dbReference>
<organism evidence="14 15">
    <name type="scientific">Myroides guanonis</name>
    <dbReference type="NCBI Taxonomy" id="1150112"/>
    <lineage>
        <taxon>Bacteria</taxon>
        <taxon>Pseudomonadati</taxon>
        <taxon>Bacteroidota</taxon>
        <taxon>Flavobacteriia</taxon>
        <taxon>Flavobacteriales</taxon>
        <taxon>Flavobacteriaceae</taxon>
        <taxon>Myroides</taxon>
    </lineage>
</organism>
<dbReference type="InterPro" id="IPR000594">
    <property type="entry name" value="ThiF_NAD_FAD-bd"/>
</dbReference>
<dbReference type="Pfam" id="PF00899">
    <property type="entry name" value="ThiF"/>
    <property type="match status" value="1"/>
</dbReference>
<keyword evidence="14" id="KW-0548">Nucleotidyltransferase</keyword>
<evidence type="ECO:0000256" key="11">
    <source>
        <dbReference type="ARBA" id="ARBA00075328"/>
    </source>
</evidence>
<evidence type="ECO:0000256" key="3">
    <source>
        <dbReference type="ARBA" id="ARBA00022741"/>
    </source>
</evidence>
<proteinExistence type="inferred from homology"/>
<dbReference type="Proteomes" id="UP000243887">
    <property type="component" value="Unassembled WGS sequence"/>
</dbReference>
<dbReference type="RefSeq" id="WP_090679894.1">
    <property type="nucleotide sequence ID" value="NZ_FORU01000012.1"/>
</dbReference>
<evidence type="ECO:0000256" key="2">
    <source>
        <dbReference type="ARBA" id="ARBA00022679"/>
    </source>
</evidence>
<evidence type="ECO:0000313" key="14">
    <source>
        <dbReference type="EMBL" id="SFJ64595.1"/>
    </source>
</evidence>
<comment type="catalytic activity">
    <reaction evidence="5">
        <text>[molybdopterin-synthase sulfur-carrier protein]-C-terminal Gly-Gly + ATP + H(+) = [molybdopterin-synthase sulfur-carrier protein]-C-terminal Gly-Gly-AMP + diphosphate</text>
        <dbReference type="Rhea" id="RHEA:43616"/>
        <dbReference type="Rhea" id="RHEA-COMP:12159"/>
        <dbReference type="Rhea" id="RHEA-COMP:12202"/>
        <dbReference type="ChEBI" id="CHEBI:15378"/>
        <dbReference type="ChEBI" id="CHEBI:30616"/>
        <dbReference type="ChEBI" id="CHEBI:33019"/>
        <dbReference type="ChEBI" id="CHEBI:90618"/>
        <dbReference type="ChEBI" id="CHEBI:90778"/>
        <dbReference type="EC" id="2.7.7.80"/>
    </reaction>
</comment>
<keyword evidence="2 14" id="KW-0808">Transferase</keyword>
<keyword evidence="4" id="KW-0067">ATP-binding</keyword>
<dbReference type="EC" id="2.7.7.80" evidence="8"/>
<evidence type="ECO:0000256" key="8">
    <source>
        <dbReference type="ARBA" id="ARBA00066884"/>
    </source>
</evidence>
<comment type="subunit">
    <text evidence="7">Homodimer. Forms a stable heterotetrameric complex of 2 MoeB and 2 MoaD during adenylation of MoaD.</text>
</comment>
<evidence type="ECO:0000256" key="6">
    <source>
        <dbReference type="ARBA" id="ARBA00055169"/>
    </source>
</evidence>
<dbReference type="PANTHER" id="PTHR10953">
    <property type="entry name" value="UBIQUITIN-ACTIVATING ENZYME E1"/>
    <property type="match status" value="1"/>
</dbReference>
<dbReference type="SUPFAM" id="SSF69572">
    <property type="entry name" value="Activating enzymes of the ubiquitin-like proteins"/>
    <property type="match status" value="1"/>
</dbReference>
<keyword evidence="3" id="KW-0547">Nucleotide-binding</keyword>
<dbReference type="GO" id="GO:0008146">
    <property type="term" value="F:sulfotransferase activity"/>
    <property type="evidence" value="ECO:0007669"/>
    <property type="project" value="TreeGrafter"/>
</dbReference>
<sequence>MINTQDFLRYNRPMSMLEVGVEGQLKIKNARVLIIGAGGLGCPISLYLASSGVGTLGIIDFDIVEIHNLHRQILYTEKDINQSKVDVLKKRLIEANPHVNIHIYNEKLNEDNCTSILEDYDYIVDGSDNFTTRYLVNDNCVALDKTLVYGSILGFEGQIAVFNHRGSKDLRSIFPEPPSPKNVPNCSLNGVLGPLPGIMGTIMAQETLKLILDLPHLCNQLLCIDTMNWQFTLLKF</sequence>
<dbReference type="PANTHER" id="PTHR10953:SF102">
    <property type="entry name" value="ADENYLYLTRANSFERASE AND SULFURTRANSFERASE MOCS3"/>
    <property type="match status" value="1"/>
</dbReference>
<protein>
    <recommendedName>
        <fullName evidence="9">Molybdopterin-synthase adenylyltransferase</fullName>
        <ecNumber evidence="8">2.7.7.80</ecNumber>
    </recommendedName>
    <alternativeName>
        <fullName evidence="12">MoaD protein adenylase</fullName>
    </alternativeName>
    <alternativeName>
        <fullName evidence="10">Molybdopterin-converting factor subunit 1 adenylase</fullName>
    </alternativeName>
    <alternativeName>
        <fullName evidence="11">Sulfur carrier protein MoaD adenylyltransferase</fullName>
    </alternativeName>
</protein>
<dbReference type="GO" id="GO:0005829">
    <property type="term" value="C:cytosol"/>
    <property type="evidence" value="ECO:0007669"/>
    <property type="project" value="TreeGrafter"/>
</dbReference>
<evidence type="ECO:0000256" key="5">
    <source>
        <dbReference type="ARBA" id="ARBA00052218"/>
    </source>
</evidence>
<dbReference type="GO" id="GO:0005524">
    <property type="term" value="F:ATP binding"/>
    <property type="evidence" value="ECO:0007669"/>
    <property type="project" value="UniProtKB-KW"/>
</dbReference>
<dbReference type="InterPro" id="IPR045886">
    <property type="entry name" value="ThiF/MoeB/HesA"/>
</dbReference>
<gene>
    <name evidence="14" type="ORF">SAMN04487893_11229</name>
</gene>
<dbReference type="AlphaFoldDB" id="A0A1I3T0Y5"/>
<evidence type="ECO:0000259" key="13">
    <source>
        <dbReference type="Pfam" id="PF00899"/>
    </source>
</evidence>
<evidence type="ECO:0000256" key="7">
    <source>
        <dbReference type="ARBA" id="ARBA00063809"/>
    </source>
</evidence>
<dbReference type="OrthoDB" id="9804286at2"/>
<dbReference type="Gene3D" id="3.40.50.720">
    <property type="entry name" value="NAD(P)-binding Rossmann-like Domain"/>
    <property type="match status" value="1"/>
</dbReference>